<dbReference type="AlphaFoldDB" id="A0A5J9W3M2"/>
<protein>
    <submittedName>
        <fullName evidence="5">Uncharacterized protein</fullName>
    </submittedName>
</protein>
<keyword evidence="6" id="KW-1185">Reference proteome</keyword>
<dbReference type="Proteomes" id="UP000324897">
    <property type="component" value="Unassembled WGS sequence"/>
</dbReference>
<evidence type="ECO:0000313" key="6">
    <source>
        <dbReference type="Proteomes" id="UP000324897"/>
    </source>
</evidence>
<feature type="non-terminal residue" evidence="5">
    <location>
        <position position="1"/>
    </location>
</feature>
<dbReference type="EMBL" id="RWGY01000005">
    <property type="protein sequence ID" value="TVU42523.1"/>
    <property type="molecule type" value="Genomic_DNA"/>
</dbReference>
<keyword evidence="3" id="KW-0012">Acyltransferase</keyword>
<dbReference type="GO" id="GO:0016747">
    <property type="term" value="F:acyltransferase activity, transferring groups other than amino-acyl groups"/>
    <property type="evidence" value="ECO:0007669"/>
    <property type="project" value="TreeGrafter"/>
</dbReference>
<dbReference type="InterPro" id="IPR050317">
    <property type="entry name" value="Plant_Fungal_Acyltransferase"/>
</dbReference>
<keyword evidence="2" id="KW-0808">Transferase</keyword>
<dbReference type="OrthoDB" id="647894at2759"/>
<feature type="compositionally biased region" description="Basic and acidic residues" evidence="4">
    <location>
        <begin position="152"/>
        <end position="161"/>
    </location>
</feature>
<accession>A0A5J9W3M2</accession>
<gene>
    <name evidence="5" type="ORF">EJB05_08935</name>
</gene>
<evidence type="ECO:0000256" key="4">
    <source>
        <dbReference type="SAM" id="MobiDB-lite"/>
    </source>
</evidence>
<evidence type="ECO:0000313" key="5">
    <source>
        <dbReference type="EMBL" id="TVU42523.1"/>
    </source>
</evidence>
<comment type="similarity">
    <text evidence="1">Belongs to the plant acyltransferase family.</text>
</comment>
<dbReference type="Pfam" id="PF02458">
    <property type="entry name" value="Transferase"/>
    <property type="match status" value="1"/>
</dbReference>
<dbReference type="Gene3D" id="3.30.559.10">
    <property type="entry name" value="Chloramphenicol acetyltransferase-like domain"/>
    <property type="match status" value="1"/>
</dbReference>
<dbReference type="Gramene" id="TVU42523">
    <property type="protein sequence ID" value="TVU42523"/>
    <property type="gene ID" value="EJB05_08935"/>
</dbReference>
<evidence type="ECO:0000256" key="3">
    <source>
        <dbReference type="ARBA" id="ARBA00023315"/>
    </source>
</evidence>
<dbReference type="PANTHER" id="PTHR31642">
    <property type="entry name" value="TRICHOTHECENE 3-O-ACETYLTRANSFERASE"/>
    <property type="match status" value="1"/>
</dbReference>
<name>A0A5J9W3M2_9POAL</name>
<feature type="region of interest" description="Disordered" evidence="4">
    <location>
        <begin position="152"/>
        <end position="174"/>
    </location>
</feature>
<evidence type="ECO:0000256" key="2">
    <source>
        <dbReference type="ARBA" id="ARBA00022679"/>
    </source>
</evidence>
<dbReference type="InterPro" id="IPR023213">
    <property type="entry name" value="CAT-like_dom_sf"/>
</dbReference>
<comment type="caution">
    <text evidence="5">The sequence shown here is derived from an EMBL/GenBank/DDBJ whole genome shotgun (WGS) entry which is preliminary data.</text>
</comment>
<evidence type="ECO:0000256" key="1">
    <source>
        <dbReference type="ARBA" id="ARBA00009861"/>
    </source>
</evidence>
<reference evidence="5 6" key="1">
    <citation type="journal article" date="2019" name="Sci. Rep.">
        <title>A high-quality genome of Eragrostis curvula grass provides insights into Poaceae evolution and supports new strategies to enhance forage quality.</title>
        <authorList>
            <person name="Carballo J."/>
            <person name="Santos B.A.C.M."/>
            <person name="Zappacosta D."/>
            <person name="Garbus I."/>
            <person name="Selva J.P."/>
            <person name="Gallo C.A."/>
            <person name="Diaz A."/>
            <person name="Albertini E."/>
            <person name="Caccamo M."/>
            <person name="Echenique V."/>
        </authorList>
    </citation>
    <scope>NUCLEOTIDE SEQUENCE [LARGE SCALE GENOMIC DNA]</scope>
    <source>
        <strain evidence="6">cv. Victoria</strain>
        <tissue evidence="5">Leaf</tissue>
    </source>
</reference>
<proteinExistence type="inferred from homology"/>
<sequence length="261" mass="28685">MAAAVEASDERRLAVRVVSRRLVRASDPSMEPHVASVSNLDLYAGNEQLATVCLYPKLPEDRHFSDVVDTFETGLPCLLNHLYPLAGRTSTNSRTGLPEMDCNNQGAELIVGEVDVALQKMLLPFPEDVLLSVQLLSFSCGRFAVDVVRDRPADGDDRQAEPRPVGPRDPPSRSAKLDELLTTYEEHRLVNALTAHDSFVDRLYYIEATDIARLRETASTEDGSGAPRGCRRCPRTCGRRSPAWWPRPACAARSVAAWAGG</sequence>
<organism evidence="5 6">
    <name type="scientific">Eragrostis curvula</name>
    <name type="common">weeping love grass</name>
    <dbReference type="NCBI Taxonomy" id="38414"/>
    <lineage>
        <taxon>Eukaryota</taxon>
        <taxon>Viridiplantae</taxon>
        <taxon>Streptophyta</taxon>
        <taxon>Embryophyta</taxon>
        <taxon>Tracheophyta</taxon>
        <taxon>Spermatophyta</taxon>
        <taxon>Magnoliopsida</taxon>
        <taxon>Liliopsida</taxon>
        <taxon>Poales</taxon>
        <taxon>Poaceae</taxon>
        <taxon>PACMAD clade</taxon>
        <taxon>Chloridoideae</taxon>
        <taxon>Eragrostideae</taxon>
        <taxon>Eragrostidinae</taxon>
        <taxon>Eragrostis</taxon>
    </lineage>
</organism>
<dbReference type="PANTHER" id="PTHR31642:SF114">
    <property type="entry name" value="OS07G0244600 PROTEIN"/>
    <property type="match status" value="1"/>
</dbReference>